<dbReference type="Gene3D" id="2.150.10.10">
    <property type="entry name" value="Serralysin-like metalloprotease, C-terminal"/>
    <property type="match status" value="1"/>
</dbReference>
<protein>
    <submittedName>
        <fullName evidence="1">Uncharacterized protein</fullName>
    </submittedName>
</protein>
<evidence type="ECO:0000313" key="1">
    <source>
        <dbReference type="EMBL" id="OPA86080.1"/>
    </source>
</evidence>
<dbReference type="InterPro" id="IPR011049">
    <property type="entry name" value="Serralysin-like_metalloprot_C"/>
</dbReference>
<organism evidence="1 2">
    <name type="scientific">Pseudomonas fluorescens</name>
    <dbReference type="NCBI Taxonomy" id="294"/>
    <lineage>
        <taxon>Bacteria</taxon>
        <taxon>Pseudomonadati</taxon>
        <taxon>Pseudomonadota</taxon>
        <taxon>Gammaproteobacteria</taxon>
        <taxon>Pseudomonadales</taxon>
        <taxon>Pseudomonadaceae</taxon>
        <taxon>Pseudomonas</taxon>
    </lineage>
</organism>
<dbReference type="Proteomes" id="UP000190965">
    <property type="component" value="Unassembled WGS sequence"/>
</dbReference>
<name>A0A1T2Y1T3_PSEFL</name>
<dbReference type="EMBL" id="MSDF01000052">
    <property type="protein sequence ID" value="OPA86080.1"/>
    <property type="molecule type" value="Genomic_DNA"/>
</dbReference>
<gene>
    <name evidence="1" type="ORF">BFW87_25320</name>
</gene>
<evidence type="ECO:0000313" key="2">
    <source>
        <dbReference type="Proteomes" id="UP000190965"/>
    </source>
</evidence>
<sequence length="92" mass="9299">MTQTSIYVPASSAQSVGVSQVSINIGGLDKIDVSGITQGAGQQSVGAFNINIGPALVNSNSISAGSFSLNFSGQNDFQVTTVGQSISTDLFV</sequence>
<proteinExistence type="predicted"/>
<dbReference type="AlphaFoldDB" id="A0A1T2Y1T3"/>
<comment type="caution">
    <text evidence="1">The sequence shown here is derived from an EMBL/GenBank/DDBJ whole genome shotgun (WGS) entry which is preliminary data.</text>
</comment>
<accession>A0A1T2Y1T3</accession>
<dbReference type="RefSeq" id="WP_078742447.1">
    <property type="nucleotide sequence ID" value="NZ_MSDF01000052.1"/>
</dbReference>
<reference evidence="1 2" key="1">
    <citation type="submission" date="2016-12" db="EMBL/GenBank/DDBJ databases">
        <title>Draft genome sequences of seven strains of Pseudomonas fluorescens that produce 4-formylaminooxyvinylglycine.</title>
        <authorList>
            <person name="Okrent R.A."/>
            <person name="Manning V.A."/>
            <person name="Trippe K.M."/>
        </authorList>
    </citation>
    <scope>NUCLEOTIDE SEQUENCE [LARGE SCALE GENOMIC DNA]</scope>
    <source>
        <strain evidence="1 2">P5A</strain>
    </source>
</reference>